<name>A0A6H5H8Y3_9HEMI</name>
<gene>
    <name evidence="1" type="ORF">NTEN_LOCUS16882</name>
</gene>
<keyword evidence="2" id="KW-1185">Reference proteome</keyword>
<dbReference type="EMBL" id="CADCXU010024901">
    <property type="protein sequence ID" value="CAB0012086.1"/>
    <property type="molecule type" value="Genomic_DNA"/>
</dbReference>
<evidence type="ECO:0000313" key="2">
    <source>
        <dbReference type="Proteomes" id="UP000479000"/>
    </source>
</evidence>
<dbReference type="Proteomes" id="UP000479000">
    <property type="component" value="Unassembled WGS sequence"/>
</dbReference>
<proteinExistence type="predicted"/>
<evidence type="ECO:0000313" key="1">
    <source>
        <dbReference type="EMBL" id="CAB0012086.1"/>
    </source>
</evidence>
<sequence>MLLAVPSKRRKLALEARSPNHHRLMSPPQSPFCSRAEFSPTAAKIFVKLQKKIQCFHNARYHFGKPIFVWRTGRCEGFFSIQECKERACMLLLDSLDERSPTSAPRLPATEGAGPYRGNPTVGAHTERVFHWLQSPSVVRAYDSGFSNRALAFVLGERFRSLENLSGAHDAQIFGFLVNSGNNLFRLSQNEISASSVECITENYLTNMYIPPTQRGLMYLKIFLGVVQLKEEVPKMPCVMTIWMKWFTLVFFCCPACFKHAQWKFLAQPFFTSGLGERLRNYPQVFRFIYSDNLLRLHLAVLPTDTFDSLPRTRHPRALAHS</sequence>
<organism evidence="1 2">
    <name type="scientific">Nesidiocoris tenuis</name>
    <dbReference type="NCBI Taxonomy" id="355587"/>
    <lineage>
        <taxon>Eukaryota</taxon>
        <taxon>Metazoa</taxon>
        <taxon>Ecdysozoa</taxon>
        <taxon>Arthropoda</taxon>
        <taxon>Hexapoda</taxon>
        <taxon>Insecta</taxon>
        <taxon>Pterygota</taxon>
        <taxon>Neoptera</taxon>
        <taxon>Paraneoptera</taxon>
        <taxon>Hemiptera</taxon>
        <taxon>Heteroptera</taxon>
        <taxon>Panheteroptera</taxon>
        <taxon>Cimicomorpha</taxon>
        <taxon>Miridae</taxon>
        <taxon>Dicyphina</taxon>
        <taxon>Nesidiocoris</taxon>
    </lineage>
</organism>
<reference evidence="1 2" key="1">
    <citation type="submission" date="2020-02" db="EMBL/GenBank/DDBJ databases">
        <authorList>
            <person name="Ferguson B K."/>
        </authorList>
    </citation>
    <scope>NUCLEOTIDE SEQUENCE [LARGE SCALE GENOMIC DNA]</scope>
</reference>
<dbReference type="AlphaFoldDB" id="A0A6H5H8Y3"/>
<feature type="non-terminal residue" evidence="1">
    <location>
        <position position="322"/>
    </location>
</feature>
<accession>A0A6H5H8Y3</accession>
<protein>
    <submittedName>
        <fullName evidence="1">Uncharacterized protein</fullName>
    </submittedName>
</protein>